<name>A0A916Q4F8_9FIRM</name>
<keyword evidence="5" id="KW-0460">Magnesium</keyword>
<dbReference type="PANTHER" id="PTHR43758:SF2">
    <property type="entry name" value="OXIDIZED PURINE NUCLEOSIDE TRIPHOSPHATE HYDROLASE"/>
    <property type="match status" value="1"/>
</dbReference>
<dbReference type="GO" id="GO:0046872">
    <property type="term" value="F:metal ion binding"/>
    <property type="evidence" value="ECO:0007669"/>
    <property type="project" value="UniProtKB-KW"/>
</dbReference>
<dbReference type="InterPro" id="IPR000086">
    <property type="entry name" value="NUDIX_hydrolase_dom"/>
</dbReference>
<dbReference type="GO" id="GO:0005737">
    <property type="term" value="C:cytoplasm"/>
    <property type="evidence" value="ECO:0007669"/>
    <property type="project" value="TreeGrafter"/>
</dbReference>
<dbReference type="Gene3D" id="3.90.79.10">
    <property type="entry name" value="Nucleoside Triphosphate Pyrophosphohydrolase"/>
    <property type="match status" value="2"/>
</dbReference>
<dbReference type="InterPro" id="IPR020084">
    <property type="entry name" value="NUDIX_hydrolase_CS"/>
</dbReference>
<evidence type="ECO:0000256" key="5">
    <source>
        <dbReference type="ARBA" id="ARBA00022842"/>
    </source>
</evidence>
<dbReference type="GO" id="GO:0008413">
    <property type="term" value="F:8-oxo-7,8-dihydroguanosine triphosphate pyrophosphatase activity"/>
    <property type="evidence" value="ECO:0007669"/>
    <property type="project" value="InterPro"/>
</dbReference>
<evidence type="ECO:0000256" key="3">
    <source>
        <dbReference type="ARBA" id="ARBA00022723"/>
    </source>
</evidence>
<dbReference type="AlphaFoldDB" id="A0A916Q4F8"/>
<evidence type="ECO:0000256" key="2">
    <source>
        <dbReference type="ARBA" id="ARBA00005582"/>
    </source>
</evidence>
<evidence type="ECO:0000259" key="6">
    <source>
        <dbReference type="PROSITE" id="PS51462"/>
    </source>
</evidence>
<dbReference type="EMBL" id="BLYI01000009">
    <property type="protein sequence ID" value="GFO84223.1"/>
    <property type="molecule type" value="Genomic_DNA"/>
</dbReference>
<comment type="similarity">
    <text evidence="2">Belongs to the Nudix hydrolase family.</text>
</comment>
<dbReference type="InterPro" id="IPR003562">
    <property type="entry name" value="Mutator_MutX_prot"/>
</dbReference>
<dbReference type="CDD" id="cd18886">
    <property type="entry name" value="NUDIX_MutT_Nudt1"/>
    <property type="match status" value="1"/>
</dbReference>
<accession>A0A916Q4F8</accession>
<dbReference type="GO" id="GO:0006281">
    <property type="term" value="P:DNA repair"/>
    <property type="evidence" value="ECO:0007669"/>
    <property type="project" value="InterPro"/>
</dbReference>
<comment type="cofactor">
    <cofactor evidence="1">
        <name>Mg(2+)</name>
        <dbReference type="ChEBI" id="CHEBI:18420"/>
    </cofactor>
</comment>
<protein>
    <recommendedName>
        <fullName evidence="6">Nudix hydrolase domain-containing protein</fullName>
    </recommendedName>
</protein>
<keyword evidence="4" id="KW-0378">Hydrolase</keyword>
<organism evidence="7 8">
    <name type="scientific">Anaerostipes butyraticus</name>
    <dbReference type="NCBI Taxonomy" id="645466"/>
    <lineage>
        <taxon>Bacteria</taxon>
        <taxon>Bacillati</taxon>
        <taxon>Bacillota</taxon>
        <taxon>Clostridia</taxon>
        <taxon>Lachnospirales</taxon>
        <taxon>Lachnospiraceae</taxon>
        <taxon>Anaerostipes</taxon>
    </lineage>
</organism>
<feature type="domain" description="Nudix hydrolase" evidence="6">
    <location>
        <begin position="1"/>
        <end position="132"/>
    </location>
</feature>
<dbReference type="PROSITE" id="PS51462">
    <property type="entry name" value="NUDIX"/>
    <property type="match status" value="2"/>
</dbReference>
<dbReference type="RefSeq" id="WP_201309955.1">
    <property type="nucleotide sequence ID" value="NZ_BLYI01000009.1"/>
</dbReference>
<keyword evidence="3" id="KW-0479">Metal-binding</keyword>
<dbReference type="SUPFAM" id="SSF55811">
    <property type="entry name" value="Nudix"/>
    <property type="match status" value="2"/>
</dbReference>
<evidence type="ECO:0000256" key="1">
    <source>
        <dbReference type="ARBA" id="ARBA00001946"/>
    </source>
</evidence>
<evidence type="ECO:0000256" key="4">
    <source>
        <dbReference type="ARBA" id="ARBA00022801"/>
    </source>
</evidence>
<feature type="domain" description="Nudix hydrolase" evidence="6">
    <location>
        <begin position="185"/>
        <end position="329"/>
    </location>
</feature>
<dbReference type="CDD" id="cd04692">
    <property type="entry name" value="NUDIX_Hydrolase"/>
    <property type="match status" value="1"/>
</dbReference>
<comment type="caution">
    <text evidence="7">The sequence shown here is derived from an EMBL/GenBank/DDBJ whole genome shotgun (WGS) entry which is preliminary data.</text>
</comment>
<evidence type="ECO:0000313" key="7">
    <source>
        <dbReference type="EMBL" id="GFO84223.1"/>
    </source>
</evidence>
<dbReference type="PROSITE" id="PS00893">
    <property type="entry name" value="NUDIX_BOX"/>
    <property type="match status" value="1"/>
</dbReference>
<sequence length="343" mass="39588">MGLTTLCYIEKENKYLMLHRIVKKHDVNKDKWIGVGGHFEHGESPEDCMFREVKEETGLVPVQYRLCGVVTFLSDMGTEKEAWEYMFLYHITDYKGTMKECDEGVLEWIPKKDLLNLELWEGDRLFLRYMDEGAPFFSLKLTYVEGNLMAAVLDGKELEFFDLLDEKGEKTGRIKERSLVHEDGDPHGTSHIWIVRRTEKGYDVLLQKRSANKDSFPGCYDISSAGHVAAGDEYLETAVREMQEELGISAAAEDLKQIGVHDGIINGNFYGREFRNHEISAVYVYDKPVEIEALSLQKEEVEEVIWMDYETCLEKMEKGEIKHCIFQDEFEMLGEYLGEIPGN</sequence>
<dbReference type="Proteomes" id="UP000613208">
    <property type="component" value="Unassembled WGS sequence"/>
</dbReference>
<reference evidence="7" key="1">
    <citation type="submission" date="2020-06" db="EMBL/GenBank/DDBJ databases">
        <title>Characterization of fructooligosaccharide metabolism and fructooligosaccharide-degrading enzymes in human commensal butyrate producers.</title>
        <authorList>
            <person name="Tanno H."/>
            <person name="Fujii T."/>
            <person name="Hirano K."/>
            <person name="Maeno S."/>
            <person name="Tonozuka T."/>
            <person name="Sakamoto M."/>
            <person name="Ohkuma M."/>
            <person name="Tochio T."/>
            <person name="Endo A."/>
        </authorList>
    </citation>
    <scope>NUCLEOTIDE SEQUENCE</scope>
    <source>
        <strain evidence="7">JCM 17466</strain>
    </source>
</reference>
<dbReference type="PANTHER" id="PTHR43758">
    <property type="entry name" value="7,8-DIHYDRO-8-OXOGUANINE TRIPHOSPHATASE"/>
    <property type="match status" value="1"/>
</dbReference>
<gene>
    <name evidence="7" type="ORF">ANBU17_05700</name>
</gene>
<proteinExistence type="inferred from homology"/>
<keyword evidence="8" id="KW-1185">Reference proteome</keyword>
<evidence type="ECO:0000313" key="8">
    <source>
        <dbReference type="Proteomes" id="UP000613208"/>
    </source>
</evidence>
<dbReference type="InterPro" id="IPR015797">
    <property type="entry name" value="NUDIX_hydrolase-like_dom_sf"/>
</dbReference>
<dbReference type="Pfam" id="PF00293">
    <property type="entry name" value="NUDIX"/>
    <property type="match status" value="2"/>
</dbReference>
<dbReference type="PRINTS" id="PR01402">
    <property type="entry name" value="MUTATORMUTX"/>
</dbReference>